<reference evidence="12 13" key="1">
    <citation type="submission" date="2020-08" db="EMBL/GenBank/DDBJ databases">
        <title>Exploring microbial biodiversity for novel pathways involved in the catabolism of aromatic compounds derived from lignin.</title>
        <authorList>
            <person name="Elkins J."/>
        </authorList>
    </citation>
    <scope>NUCLEOTIDE SEQUENCE [LARGE SCALE GENOMIC DNA]</scope>
    <source>
        <strain evidence="12 13">B1D3A</strain>
    </source>
</reference>
<dbReference type="InterPro" id="IPR027304">
    <property type="entry name" value="Trigger_fact/SurA_dom_sf"/>
</dbReference>
<dbReference type="PROSITE" id="PS50198">
    <property type="entry name" value="PPIC_PPIASE_2"/>
    <property type="match status" value="1"/>
</dbReference>
<dbReference type="Gene3D" id="1.10.4030.10">
    <property type="entry name" value="Porin chaperone SurA, peptide-binding domain"/>
    <property type="match status" value="1"/>
</dbReference>
<sequence length="447" mass="48259">MPSGIARAVIASVATCLIVQAAPSQTVGGDDLNAPSTALDIPADVTMFGKRDPNVRKATALVNGEVITETDIEQRLALVVLANGGKVSAEETDRLRLQVLRNLIDETLQIQEAAAKDIRVPKAELDENFARVAANFRYSPEGFAKYLSEHGSSERSIKRQIEGEVAWNRLLRREVQPFVNVSEDEVTAIMDRLKASKGKDEFHVGEIYLSATPETTQQVQANGEQIMEQIRKGGSFQAYARQYSEASTAAVGGDLGWVRPAQLPDALASAVQQLEVGQVVGPIPIPGGFSILYLVDKRQVLTADPRDSVLSLKQLAIDFPPGTTPAQAQQKANAFGEALSKLQGCGAVSELAKGLGATVVENDIVARNLPPQLQSVLLAMQVGEATPPFGSATEGVRALILCGRDDPQDAGSPSFDQIMSQMEEDRVNKRARTYLRDLRRDAVIDYN</sequence>
<comment type="caution">
    <text evidence="12">The sequence shown here is derived from an EMBL/GenBank/DDBJ whole genome shotgun (WGS) entry which is preliminary data.</text>
</comment>
<name>A0ABR6NE38_9SPHN</name>
<keyword evidence="13" id="KW-1185">Reference proteome</keyword>
<proteinExistence type="predicted"/>
<organism evidence="12 13">
    <name type="scientific">Sphingobium lignivorans</name>
    <dbReference type="NCBI Taxonomy" id="2735886"/>
    <lineage>
        <taxon>Bacteria</taxon>
        <taxon>Pseudomonadati</taxon>
        <taxon>Pseudomonadota</taxon>
        <taxon>Alphaproteobacteria</taxon>
        <taxon>Sphingomonadales</taxon>
        <taxon>Sphingomonadaceae</taxon>
        <taxon>Sphingobium</taxon>
    </lineage>
</organism>
<dbReference type="InterPro" id="IPR015391">
    <property type="entry name" value="SurA_N"/>
</dbReference>
<feature type="domain" description="PpiC" evidence="11">
    <location>
        <begin position="199"/>
        <end position="296"/>
    </location>
</feature>
<evidence type="ECO:0000256" key="7">
    <source>
        <dbReference type="ARBA" id="ARBA00030642"/>
    </source>
</evidence>
<dbReference type="SUPFAM" id="SSF109998">
    <property type="entry name" value="Triger factor/SurA peptide-binding domain-like"/>
    <property type="match status" value="1"/>
</dbReference>
<dbReference type="Pfam" id="PF09312">
    <property type="entry name" value="SurA_N"/>
    <property type="match status" value="1"/>
</dbReference>
<dbReference type="EMBL" id="JACHKA010000001">
    <property type="protein sequence ID" value="MBB5985544.1"/>
    <property type="molecule type" value="Genomic_DNA"/>
</dbReference>
<feature type="signal peptide" evidence="10">
    <location>
        <begin position="1"/>
        <end position="21"/>
    </location>
</feature>
<evidence type="ECO:0000256" key="8">
    <source>
        <dbReference type="ARBA" id="ARBA00031484"/>
    </source>
</evidence>
<evidence type="ECO:0000256" key="5">
    <source>
        <dbReference type="ARBA" id="ARBA00023186"/>
    </source>
</evidence>
<evidence type="ECO:0000313" key="12">
    <source>
        <dbReference type="EMBL" id="MBB5985544.1"/>
    </source>
</evidence>
<dbReference type="SUPFAM" id="SSF54534">
    <property type="entry name" value="FKBP-like"/>
    <property type="match status" value="2"/>
</dbReference>
<evidence type="ECO:0000256" key="1">
    <source>
        <dbReference type="ARBA" id="ARBA00018370"/>
    </source>
</evidence>
<dbReference type="RefSeq" id="WP_184152075.1">
    <property type="nucleotide sequence ID" value="NZ_JACHKA010000001.1"/>
</dbReference>
<feature type="chain" id="PRO_5045840004" description="Parvulin-like PPIase" evidence="10">
    <location>
        <begin position="22"/>
        <end position="447"/>
    </location>
</feature>
<evidence type="ECO:0000259" key="11">
    <source>
        <dbReference type="PROSITE" id="PS50198"/>
    </source>
</evidence>
<keyword evidence="3" id="KW-0574">Periplasm</keyword>
<keyword evidence="5" id="KW-0143">Chaperone</keyword>
<evidence type="ECO:0000256" key="9">
    <source>
        <dbReference type="PROSITE-ProRule" id="PRU00278"/>
    </source>
</evidence>
<protein>
    <recommendedName>
        <fullName evidence="1">Parvulin-like PPIase</fullName>
    </recommendedName>
    <alternativeName>
        <fullName evidence="7">Peptidyl-prolyl cis-trans isomerase plp</fullName>
    </alternativeName>
    <alternativeName>
        <fullName evidence="8">Rotamase plp</fullName>
    </alternativeName>
</protein>
<evidence type="ECO:0000256" key="2">
    <source>
        <dbReference type="ARBA" id="ARBA00022729"/>
    </source>
</evidence>
<evidence type="ECO:0000256" key="10">
    <source>
        <dbReference type="SAM" id="SignalP"/>
    </source>
</evidence>
<dbReference type="InterPro" id="IPR000297">
    <property type="entry name" value="PPIase_PpiC"/>
</dbReference>
<dbReference type="PANTHER" id="PTHR47637">
    <property type="entry name" value="CHAPERONE SURA"/>
    <property type="match status" value="1"/>
</dbReference>
<evidence type="ECO:0000256" key="6">
    <source>
        <dbReference type="ARBA" id="ARBA00023235"/>
    </source>
</evidence>
<dbReference type="Pfam" id="PF00639">
    <property type="entry name" value="Rotamase"/>
    <property type="match status" value="1"/>
</dbReference>
<gene>
    <name evidence="12" type="ORF">HNP60_001518</name>
</gene>
<dbReference type="InterPro" id="IPR050280">
    <property type="entry name" value="OMP_Chaperone_SurA"/>
</dbReference>
<keyword evidence="2 10" id="KW-0732">Signal</keyword>
<dbReference type="Proteomes" id="UP001138540">
    <property type="component" value="Unassembled WGS sequence"/>
</dbReference>
<keyword evidence="6 9" id="KW-0413">Isomerase</keyword>
<dbReference type="Gene3D" id="3.10.50.40">
    <property type="match status" value="1"/>
</dbReference>
<keyword evidence="4 9" id="KW-0697">Rotamase</keyword>
<dbReference type="InterPro" id="IPR046357">
    <property type="entry name" value="PPIase_dom_sf"/>
</dbReference>
<dbReference type="GO" id="GO:0003755">
    <property type="term" value="F:peptidyl-prolyl cis-trans isomerase activity"/>
    <property type="evidence" value="ECO:0007669"/>
    <property type="project" value="UniProtKB-EC"/>
</dbReference>
<accession>A0ABR6NE38</accession>
<evidence type="ECO:0000256" key="3">
    <source>
        <dbReference type="ARBA" id="ARBA00022764"/>
    </source>
</evidence>
<evidence type="ECO:0000256" key="4">
    <source>
        <dbReference type="ARBA" id="ARBA00023110"/>
    </source>
</evidence>
<evidence type="ECO:0000313" key="13">
    <source>
        <dbReference type="Proteomes" id="UP001138540"/>
    </source>
</evidence>
<dbReference type="PANTHER" id="PTHR47637:SF1">
    <property type="entry name" value="CHAPERONE SURA"/>
    <property type="match status" value="1"/>
</dbReference>